<proteinExistence type="predicted"/>
<reference evidence="1" key="1">
    <citation type="submission" date="2023-08" db="EMBL/GenBank/DDBJ databases">
        <authorList>
            <person name="Audoor S."/>
            <person name="Bilcke G."/>
        </authorList>
    </citation>
    <scope>NUCLEOTIDE SEQUENCE</scope>
</reference>
<dbReference type="AlphaFoldDB" id="A0AAD2FY25"/>
<evidence type="ECO:0000313" key="1">
    <source>
        <dbReference type="EMBL" id="CAJ1956091.1"/>
    </source>
</evidence>
<dbReference type="Proteomes" id="UP001295423">
    <property type="component" value="Unassembled WGS sequence"/>
</dbReference>
<keyword evidence="2" id="KW-1185">Reference proteome</keyword>
<dbReference type="EMBL" id="CAKOGP040001903">
    <property type="protein sequence ID" value="CAJ1956091.1"/>
    <property type="molecule type" value="Genomic_DNA"/>
</dbReference>
<name>A0AAD2FY25_9STRA</name>
<protein>
    <submittedName>
        <fullName evidence="1">Uncharacterized protein</fullName>
    </submittedName>
</protein>
<organism evidence="1 2">
    <name type="scientific">Cylindrotheca closterium</name>
    <dbReference type="NCBI Taxonomy" id="2856"/>
    <lineage>
        <taxon>Eukaryota</taxon>
        <taxon>Sar</taxon>
        <taxon>Stramenopiles</taxon>
        <taxon>Ochrophyta</taxon>
        <taxon>Bacillariophyta</taxon>
        <taxon>Bacillariophyceae</taxon>
        <taxon>Bacillariophycidae</taxon>
        <taxon>Bacillariales</taxon>
        <taxon>Bacillariaceae</taxon>
        <taxon>Cylindrotheca</taxon>
    </lineage>
</organism>
<evidence type="ECO:0000313" key="2">
    <source>
        <dbReference type="Proteomes" id="UP001295423"/>
    </source>
</evidence>
<accession>A0AAD2FY25</accession>
<comment type="caution">
    <text evidence="1">The sequence shown here is derived from an EMBL/GenBank/DDBJ whole genome shotgun (WGS) entry which is preliminary data.</text>
</comment>
<sequence length="154" mass="16902">MKTSVPSLQQQKVPSLVFGAHSSSNSLVSILSFESRKDVAPRVPKRKSSSDLFVGYRSTSDQQCENSSSNARFEDGCNSESLVGSTTTMASLIDGLGCLSPVAKKKSSMKSITSYRLMDDLTTKSDTPPAIPQRELSTENRWAIREFYFECATE</sequence>
<gene>
    <name evidence="1" type="ORF">CYCCA115_LOCUS16069</name>
</gene>